<keyword evidence="1" id="KW-1133">Transmembrane helix</keyword>
<dbReference type="EMBL" id="BSYO01000004">
    <property type="protein sequence ID" value="GMH03419.1"/>
    <property type="molecule type" value="Genomic_DNA"/>
</dbReference>
<comment type="caution">
    <text evidence="2">The sequence shown here is derived from an EMBL/GenBank/DDBJ whole genome shotgun (WGS) entry which is preliminary data.</text>
</comment>
<evidence type="ECO:0000256" key="1">
    <source>
        <dbReference type="SAM" id="Phobius"/>
    </source>
</evidence>
<organism evidence="2 3">
    <name type="scientific">Nepenthes gracilis</name>
    <name type="common">Slender pitcher plant</name>
    <dbReference type="NCBI Taxonomy" id="150966"/>
    <lineage>
        <taxon>Eukaryota</taxon>
        <taxon>Viridiplantae</taxon>
        <taxon>Streptophyta</taxon>
        <taxon>Embryophyta</taxon>
        <taxon>Tracheophyta</taxon>
        <taxon>Spermatophyta</taxon>
        <taxon>Magnoliopsida</taxon>
        <taxon>eudicotyledons</taxon>
        <taxon>Gunneridae</taxon>
        <taxon>Pentapetalae</taxon>
        <taxon>Caryophyllales</taxon>
        <taxon>Nepenthaceae</taxon>
        <taxon>Nepenthes</taxon>
    </lineage>
</organism>
<sequence>MLPQMIGQLCKFGAIGSVRALWLFFHYFWVLSFHPILTLLCTSCAPAVMSLHLMQLICCYGRLLGRFFVCSLDAVVMVLHLCLLSLVPGYRTRLVADVDWPSLFEYCGDEADYWGVVDVNSLLQLRTVLASVLGWLADDLGTAFAVLELAGRFSWAEPGLDLQSYPAVAGYAAAGI</sequence>
<accession>A0AAD3XG41</accession>
<gene>
    <name evidence="2" type="ORF">Nepgr_005258</name>
</gene>
<evidence type="ECO:0000313" key="3">
    <source>
        <dbReference type="Proteomes" id="UP001279734"/>
    </source>
</evidence>
<dbReference type="Proteomes" id="UP001279734">
    <property type="component" value="Unassembled WGS sequence"/>
</dbReference>
<feature type="transmembrane region" description="Helical" evidence="1">
    <location>
        <begin position="67"/>
        <end position="87"/>
    </location>
</feature>
<keyword evidence="1" id="KW-0812">Transmembrane</keyword>
<keyword evidence="3" id="KW-1185">Reference proteome</keyword>
<keyword evidence="1" id="KW-0472">Membrane</keyword>
<proteinExistence type="predicted"/>
<name>A0AAD3XG41_NEPGR</name>
<dbReference type="AlphaFoldDB" id="A0AAD3XG41"/>
<protein>
    <submittedName>
        <fullName evidence="2">Uncharacterized protein</fullName>
    </submittedName>
</protein>
<evidence type="ECO:0000313" key="2">
    <source>
        <dbReference type="EMBL" id="GMH03419.1"/>
    </source>
</evidence>
<reference evidence="2" key="1">
    <citation type="submission" date="2023-05" db="EMBL/GenBank/DDBJ databases">
        <title>Nepenthes gracilis genome sequencing.</title>
        <authorList>
            <person name="Fukushima K."/>
        </authorList>
    </citation>
    <scope>NUCLEOTIDE SEQUENCE</scope>
    <source>
        <strain evidence="2">SING2019-196</strain>
    </source>
</reference>